<evidence type="ECO:0000256" key="2">
    <source>
        <dbReference type="SAM" id="Phobius"/>
    </source>
</evidence>
<name>A0A1G7ZRV8_ANETH</name>
<keyword evidence="2" id="KW-1133">Transmembrane helix</keyword>
<dbReference type="InterPro" id="IPR052534">
    <property type="entry name" value="Extracell_DNA_Util/SecSys_Comp"/>
</dbReference>
<evidence type="ECO:0000313" key="5">
    <source>
        <dbReference type="Proteomes" id="UP000198956"/>
    </source>
</evidence>
<dbReference type="OrthoDB" id="2476779at2"/>
<reference evidence="4 5" key="1">
    <citation type="submission" date="2016-10" db="EMBL/GenBank/DDBJ databases">
        <authorList>
            <person name="de Groot N.N."/>
        </authorList>
    </citation>
    <scope>NUCLEOTIDE SEQUENCE [LARGE SCALE GENOMIC DNA]</scope>
    <source>
        <strain evidence="4 5">L 420-91</strain>
    </source>
</reference>
<dbReference type="PANTHER" id="PTHR40278">
    <property type="entry name" value="DNA UTILIZATION PROTEIN HOFN"/>
    <property type="match status" value="1"/>
</dbReference>
<dbReference type="Pfam" id="PF05137">
    <property type="entry name" value="PilN"/>
    <property type="match status" value="1"/>
</dbReference>
<sequence>MVDINLLPRKKTSVSRMVVVFSIIGVFWLLAAGYLGMLYVTGKKETASMQAEIERIEKQLSAMQQRQGQAVTVDDYLDLSNKLQHVFYPTTLLLDELASQLPEQGKVMSLSYNMDGKIEVEGRFEQYEDIAAYLYNVQQLPRVMKADVKRITIVKTEWIGPRDEKGNPLSLSLRLMGGKILPYYQARFEFITQTIDEKNFRKNTSPNKQSGATKQAGERE</sequence>
<dbReference type="InterPro" id="IPR007813">
    <property type="entry name" value="PilN"/>
</dbReference>
<dbReference type="PANTHER" id="PTHR40278:SF1">
    <property type="entry name" value="DNA UTILIZATION PROTEIN HOFN"/>
    <property type="match status" value="1"/>
</dbReference>
<dbReference type="Proteomes" id="UP000826616">
    <property type="component" value="Chromosome"/>
</dbReference>
<feature type="transmembrane region" description="Helical" evidence="2">
    <location>
        <begin position="20"/>
        <end position="40"/>
    </location>
</feature>
<feature type="compositionally biased region" description="Polar residues" evidence="1">
    <location>
        <begin position="202"/>
        <end position="213"/>
    </location>
</feature>
<dbReference type="RefSeq" id="WP_057897887.1">
    <property type="nucleotide sequence ID" value="NZ_CP080764.1"/>
</dbReference>
<protein>
    <submittedName>
        <fullName evidence="3 4">Pilus assembly protein PilN</fullName>
    </submittedName>
</protein>
<evidence type="ECO:0000313" key="3">
    <source>
        <dbReference type="EMBL" id="QYY42116.1"/>
    </source>
</evidence>
<reference evidence="3 6" key="2">
    <citation type="submission" date="2021-08" db="EMBL/GenBank/DDBJ databases">
        <title>Complete genome sequence of the strain Aneurinibacillus thermoaerophilus CCM 8960.</title>
        <authorList>
            <person name="Musilova J."/>
            <person name="Kourilova X."/>
            <person name="Pernicova I."/>
            <person name="Bezdicek M."/>
            <person name="Lengerova M."/>
            <person name="Obruca S."/>
            <person name="Sedlar K."/>
        </authorList>
    </citation>
    <scope>NUCLEOTIDE SEQUENCE [LARGE SCALE GENOMIC DNA]</scope>
    <source>
        <strain evidence="3 6">CCM 8960</strain>
    </source>
</reference>
<feature type="region of interest" description="Disordered" evidence="1">
    <location>
        <begin position="201"/>
        <end position="220"/>
    </location>
</feature>
<evidence type="ECO:0000313" key="6">
    <source>
        <dbReference type="Proteomes" id="UP000826616"/>
    </source>
</evidence>
<keyword evidence="2" id="KW-0812">Transmembrane</keyword>
<gene>
    <name evidence="3" type="ORF">K3F53_14765</name>
    <name evidence="4" type="ORF">SAMN04489735_101213</name>
</gene>
<dbReference type="EMBL" id="FNDE01000012">
    <property type="protein sequence ID" value="SDH11423.1"/>
    <property type="molecule type" value="Genomic_DNA"/>
</dbReference>
<evidence type="ECO:0000313" key="4">
    <source>
        <dbReference type="EMBL" id="SDH11423.1"/>
    </source>
</evidence>
<organism evidence="4 5">
    <name type="scientific">Aneurinibacillus thermoaerophilus</name>
    <dbReference type="NCBI Taxonomy" id="143495"/>
    <lineage>
        <taxon>Bacteria</taxon>
        <taxon>Bacillati</taxon>
        <taxon>Bacillota</taxon>
        <taxon>Bacilli</taxon>
        <taxon>Bacillales</taxon>
        <taxon>Paenibacillaceae</taxon>
        <taxon>Aneurinibacillus group</taxon>
        <taxon>Aneurinibacillus</taxon>
    </lineage>
</organism>
<dbReference type="EMBL" id="CP080764">
    <property type="protein sequence ID" value="QYY42116.1"/>
    <property type="molecule type" value="Genomic_DNA"/>
</dbReference>
<keyword evidence="2" id="KW-0472">Membrane</keyword>
<evidence type="ECO:0000256" key="1">
    <source>
        <dbReference type="SAM" id="MobiDB-lite"/>
    </source>
</evidence>
<proteinExistence type="predicted"/>
<keyword evidence="6" id="KW-1185">Reference proteome</keyword>
<dbReference type="Proteomes" id="UP000198956">
    <property type="component" value="Unassembled WGS sequence"/>
</dbReference>
<accession>A0A1G7ZRV8</accession>
<dbReference type="AlphaFoldDB" id="A0A1G7ZRV8"/>
<dbReference type="GeneID" id="97142641"/>